<dbReference type="AlphaFoldDB" id="A0A7T7XQV8"/>
<dbReference type="SUPFAM" id="SSF50998">
    <property type="entry name" value="Quinoprotein alcohol dehydrogenase-like"/>
    <property type="match status" value="1"/>
</dbReference>
<dbReference type="EMBL" id="CP067089">
    <property type="protein sequence ID" value="QQO10816.1"/>
    <property type="molecule type" value="Genomic_DNA"/>
</dbReference>
<protein>
    <submittedName>
        <fullName evidence="1">Uncharacterized protein</fullName>
    </submittedName>
</protein>
<accession>A0A7T7XQV8</accession>
<dbReference type="Proteomes" id="UP000595917">
    <property type="component" value="Chromosome"/>
</dbReference>
<dbReference type="RefSeq" id="WP_215628121.1">
    <property type="nucleotide sequence ID" value="NZ_CP067089.2"/>
</dbReference>
<dbReference type="KEGG" id="bhc:JFL75_07840"/>
<reference evidence="1" key="1">
    <citation type="submission" date="2021-01" db="EMBL/GenBank/DDBJ databases">
        <title>Description of Breznakiella homolactica.</title>
        <authorList>
            <person name="Song Y."/>
            <person name="Brune A."/>
        </authorList>
    </citation>
    <scope>NUCLEOTIDE SEQUENCE</scope>
    <source>
        <strain evidence="1">RmG30</strain>
    </source>
</reference>
<keyword evidence="2" id="KW-1185">Reference proteome</keyword>
<organism evidence="1 2">
    <name type="scientific">Breznakiella homolactica</name>
    <dbReference type="NCBI Taxonomy" id="2798577"/>
    <lineage>
        <taxon>Bacteria</taxon>
        <taxon>Pseudomonadati</taxon>
        <taxon>Spirochaetota</taxon>
        <taxon>Spirochaetia</taxon>
        <taxon>Spirochaetales</taxon>
        <taxon>Breznakiellaceae</taxon>
        <taxon>Breznakiella</taxon>
    </lineage>
</organism>
<sequence>MGVTLFIDDFTAFPIGPFPYDPEHSAMGEYHYIPPKGYSGEWYDPIVSYRYKGPSWLVTAPFMDGVRCMEQMRICTPGKNLATPMLAGGDTRWTDYTVTVKVRVFGAEEPCGVLFRYQTSLMHYGFYLVRGRAEIHRVQKCERTVLASCDFSWDKDSFHELTVRVKDDTFVCSVNGKELLRVSDGVYKTGCIAISAGMPAQFLSVHVGVDEAVAAAFEKSEQEKLHLLDKKRESHAAMKLAKKIDLKNFGAGRQIRFGHLTGTEEMFFIICQHQRRVYKDRYPFISCMTAVSLESGVVLWQIGEPRDDEDVIELTTDLPVQVYDIDNDGIDEVICSWDFTLFILDGATGKIKKQIPCPENTEKESDLCGIEFGRHAYTRLNVDAIRIANVSGNKRPSDILIKDRYSRLWVYNSDLELLWKFSHNNTGHFPYSFDFNGDGKDEIFSCYNMIGSDGKLQWKLPIEEDHTDEIIFGHFDPGHPEGLLAIVSGWEGFMIADIHGNLLARDINGHGQRISTGNYCPDRKGYEICTTTFWENQGIIYLYDCKGNEIWHRESRANGNLISPVNWDGSGVDLILLNGNSVHGGLIDGDGDVVVSFPDDGHPDLCAEVLDLNGNGRDEIVLWDRRRLWVYTQENDSVHGDEPVKYPVYNASNYRGEYSFRKN</sequence>
<proteinExistence type="predicted"/>
<gene>
    <name evidence="1" type="ORF">JFL75_07840</name>
</gene>
<name>A0A7T7XQV8_9SPIR</name>
<evidence type="ECO:0000313" key="1">
    <source>
        <dbReference type="EMBL" id="QQO10816.1"/>
    </source>
</evidence>
<evidence type="ECO:0000313" key="2">
    <source>
        <dbReference type="Proteomes" id="UP000595917"/>
    </source>
</evidence>
<dbReference type="Gene3D" id="2.60.120.560">
    <property type="entry name" value="Exo-inulinase, domain 1"/>
    <property type="match status" value="1"/>
</dbReference>
<dbReference type="InterPro" id="IPR011047">
    <property type="entry name" value="Quinoprotein_ADH-like_sf"/>
</dbReference>